<sequence>MPASAPKSEITGYGMRNRLTCGVAVIVLIVIGVVYWPVIHAGFVWDDVLDFVQMGWLRHGDEWKHYIFKDFNNWPNYFRPLVVGLFTLEVRLFDSSPGAMHGVSLAIHLIDTLLVGLLSWQCSSALGDDLKRRTCLLAISMLLYGLHPVLIEPVTWIGCQFDLAATMLMLLGLLANTVIQNHLTRATVVAILFFLAACCKESAVSFPLMIAVFDWALIPRHSEDGRHPIRTFIRRNWQTYTAMFFAGIIYLAFRHWALGQVLNTTGGSSASAFARLQEVCFIYLHYWQTLFWPMHGMNPIHEIDAQRFQTTSASSILIDATAICIVAAGLYSALKHASPMGCIVMMMTVALIPVLHISSIAFAASLYHERYVMTSLAGICAMLPLIRAPIYIRQRQLKFIPSSAVIAGCLWFVLAVVDIRMTLPLWSNNVSFWQWALAGNPDSLDAKDSLLSAYIDTKDYAHAQPLADQLLTEHASCANCMLNIAILAVAKNDPARAAIALEEVRNSKEVAADEQMYRMYLLTTGQMLLLQGHPQDADQIFRAAIELDPLDPQPQLSLATALAMQGKESEARSRAESGIALLSPDMRDSARRALNKAIDLDIKLSQQVNHSEN</sequence>
<evidence type="ECO:0000256" key="3">
    <source>
        <dbReference type="SAM" id="Phobius"/>
    </source>
</evidence>
<dbReference type="RefSeq" id="WP_284399198.1">
    <property type="nucleotide sequence ID" value="NZ_BSNQ01000003.1"/>
</dbReference>
<dbReference type="EMBL" id="JADIKG010000009">
    <property type="protein sequence ID" value="MFK2872302.1"/>
    <property type="molecule type" value="Genomic_DNA"/>
</dbReference>
<feature type="transmembrane region" description="Helical" evidence="3">
    <location>
        <begin position="316"/>
        <end position="334"/>
    </location>
</feature>
<keyword evidence="5" id="KW-1185">Reference proteome</keyword>
<dbReference type="SUPFAM" id="SSF48452">
    <property type="entry name" value="TPR-like"/>
    <property type="match status" value="1"/>
</dbReference>
<evidence type="ECO:0000313" key="5">
    <source>
        <dbReference type="Proteomes" id="UP001620405"/>
    </source>
</evidence>
<gene>
    <name evidence="4" type="ORF">ISP13_02065</name>
</gene>
<comment type="caution">
    <text evidence="4">The sequence shown here is derived from an EMBL/GenBank/DDBJ whole genome shotgun (WGS) entry which is preliminary data.</text>
</comment>
<reference evidence="4 5" key="1">
    <citation type="submission" date="2020-10" db="EMBL/GenBank/DDBJ databases">
        <title>Phylogeny of dyella-like bacteria.</title>
        <authorList>
            <person name="Fu J."/>
        </authorList>
    </citation>
    <scope>NUCLEOTIDE SEQUENCE [LARGE SCALE GENOMIC DNA]</scope>
    <source>
        <strain evidence="4 5">DHOB07</strain>
    </source>
</reference>
<dbReference type="PANTHER" id="PTHR44227">
    <property type="match status" value="1"/>
</dbReference>
<evidence type="ECO:0008006" key="6">
    <source>
        <dbReference type="Google" id="ProtNLM"/>
    </source>
</evidence>
<evidence type="ECO:0000256" key="1">
    <source>
        <dbReference type="ARBA" id="ARBA00022737"/>
    </source>
</evidence>
<keyword evidence="3" id="KW-0472">Membrane</keyword>
<evidence type="ECO:0000313" key="4">
    <source>
        <dbReference type="EMBL" id="MFK2872302.1"/>
    </source>
</evidence>
<keyword evidence="1" id="KW-0677">Repeat</keyword>
<feature type="transmembrane region" description="Helical" evidence="3">
    <location>
        <begin position="398"/>
        <end position="417"/>
    </location>
</feature>
<feature type="transmembrane region" description="Helical" evidence="3">
    <location>
        <begin position="237"/>
        <end position="253"/>
    </location>
</feature>
<dbReference type="InterPro" id="IPR052346">
    <property type="entry name" value="O-mannosyl-transferase_TMTC"/>
</dbReference>
<keyword evidence="2" id="KW-0802">TPR repeat</keyword>
<dbReference type="Gene3D" id="1.25.40.10">
    <property type="entry name" value="Tetratricopeptide repeat domain"/>
    <property type="match status" value="1"/>
</dbReference>
<dbReference type="InterPro" id="IPR011990">
    <property type="entry name" value="TPR-like_helical_dom_sf"/>
</dbReference>
<feature type="transmembrane region" description="Helical" evidence="3">
    <location>
        <begin position="99"/>
        <end position="122"/>
    </location>
</feature>
<proteinExistence type="predicted"/>
<feature type="transmembrane region" description="Helical" evidence="3">
    <location>
        <begin position="134"/>
        <end position="151"/>
    </location>
</feature>
<organism evidence="4 5">
    <name type="scientific">Dyella lipolytica</name>
    <dbReference type="NCBI Taxonomy" id="1867835"/>
    <lineage>
        <taxon>Bacteria</taxon>
        <taxon>Pseudomonadati</taxon>
        <taxon>Pseudomonadota</taxon>
        <taxon>Gammaproteobacteria</taxon>
        <taxon>Lysobacterales</taxon>
        <taxon>Rhodanobacteraceae</taxon>
        <taxon>Dyella</taxon>
    </lineage>
</organism>
<dbReference type="Proteomes" id="UP001620405">
    <property type="component" value="Unassembled WGS sequence"/>
</dbReference>
<dbReference type="PANTHER" id="PTHR44227:SF3">
    <property type="entry name" value="PROTEIN O-MANNOSYL-TRANSFERASE TMTC4"/>
    <property type="match status" value="1"/>
</dbReference>
<protein>
    <recommendedName>
        <fullName evidence="6">Tetratricopeptide repeat protein</fullName>
    </recommendedName>
</protein>
<feature type="transmembrane region" description="Helical" evidence="3">
    <location>
        <begin position="340"/>
        <end position="364"/>
    </location>
</feature>
<accession>A0ABW8IQT1</accession>
<keyword evidence="3" id="KW-1133">Transmembrane helix</keyword>
<evidence type="ECO:0000256" key="2">
    <source>
        <dbReference type="ARBA" id="ARBA00022803"/>
    </source>
</evidence>
<feature type="transmembrane region" description="Helical" evidence="3">
    <location>
        <begin position="191"/>
        <end position="217"/>
    </location>
</feature>
<name>A0ABW8IQT1_9GAMM</name>
<feature type="transmembrane region" description="Helical" evidence="3">
    <location>
        <begin position="21"/>
        <end position="45"/>
    </location>
</feature>
<feature type="transmembrane region" description="Helical" evidence="3">
    <location>
        <begin position="163"/>
        <end position="179"/>
    </location>
</feature>
<keyword evidence="3" id="KW-0812">Transmembrane</keyword>